<dbReference type="AlphaFoldDB" id="A0A518CJP6"/>
<feature type="region of interest" description="Disordered" evidence="1">
    <location>
        <begin position="443"/>
        <end position="505"/>
    </location>
</feature>
<evidence type="ECO:0000256" key="1">
    <source>
        <dbReference type="SAM" id="MobiDB-lite"/>
    </source>
</evidence>
<feature type="compositionally biased region" description="Polar residues" evidence="1">
    <location>
        <begin position="625"/>
        <end position="634"/>
    </location>
</feature>
<dbReference type="RefSeq" id="WP_144993965.1">
    <property type="nucleotide sequence ID" value="NZ_CP036281.1"/>
</dbReference>
<feature type="compositionally biased region" description="Low complexity" evidence="1">
    <location>
        <begin position="455"/>
        <end position="467"/>
    </location>
</feature>
<dbReference type="CDD" id="cd16328">
    <property type="entry name" value="RseA_N"/>
    <property type="match status" value="1"/>
</dbReference>
<accession>A0A518CJP6</accession>
<feature type="region of interest" description="Disordered" evidence="1">
    <location>
        <begin position="588"/>
        <end position="678"/>
    </location>
</feature>
<protein>
    <recommendedName>
        <fullName evidence="5">Zinc-finger domain-containing protein</fullName>
    </recommendedName>
</protein>
<dbReference type="InterPro" id="IPR036147">
    <property type="entry name" value="Anti-sigma_E_RseA_N_sf"/>
</dbReference>
<keyword evidence="4" id="KW-1185">Reference proteome</keyword>
<dbReference type="InterPro" id="IPR005572">
    <property type="entry name" value="Anti-sigma_E_RseA_N"/>
</dbReference>
<organism evidence="3 4">
    <name type="scientific">Polystyrenella longa</name>
    <dbReference type="NCBI Taxonomy" id="2528007"/>
    <lineage>
        <taxon>Bacteria</taxon>
        <taxon>Pseudomonadati</taxon>
        <taxon>Planctomycetota</taxon>
        <taxon>Planctomycetia</taxon>
        <taxon>Planctomycetales</taxon>
        <taxon>Planctomycetaceae</taxon>
        <taxon>Polystyrenella</taxon>
    </lineage>
</organism>
<evidence type="ECO:0000313" key="4">
    <source>
        <dbReference type="Proteomes" id="UP000317178"/>
    </source>
</evidence>
<dbReference type="GO" id="GO:0016989">
    <property type="term" value="F:sigma factor antagonist activity"/>
    <property type="evidence" value="ECO:0007669"/>
    <property type="project" value="InterPro"/>
</dbReference>
<gene>
    <name evidence="3" type="ORF">Pla110_11020</name>
</gene>
<feature type="compositionally biased region" description="Basic and acidic residues" evidence="1">
    <location>
        <begin position="493"/>
        <end position="503"/>
    </location>
</feature>
<evidence type="ECO:0000313" key="3">
    <source>
        <dbReference type="EMBL" id="QDU79394.1"/>
    </source>
</evidence>
<keyword evidence="2" id="KW-0812">Transmembrane</keyword>
<keyword evidence="2" id="KW-0472">Membrane</keyword>
<proteinExistence type="predicted"/>
<dbReference type="KEGG" id="plon:Pla110_11020"/>
<sequence>MSADELISALFDGELTEQERAEVVKKLEKEPATQRERDEIAHISAALKGLPQAQAPDELRARIRQQIERESLLGSPAQPVAASTPAKTNSHRILYAAVGLATTTAAAIFLMVYLVGEREDAKFGHVASSIEIANKDMADDDRGVVLESEELFSSSPAEEVPLIARTENSDKAPGPNGAARFSVTNEVSGSNPAQMKKMQAKPVPQLGVDAPLAKGKGLDSDLNGNRLPPLNNWPATDTVVGLSHSGKFNKDLTQVPIGAVVKATHGQGDQVEVVHMTVVDRFQSFSDFQILLQRHEITNGEVIADTNTDEYRARESGSAEDKSPIKVDQKEQSLLAEGLQAAPMNQLAYSQLGDQNLVAVFVTAPPDKIEAALAEMQQVSSLAKVETAANVPSVTSLSCEQFAYNMDSMNVNNNGVAVDFRAVDEDIQSAETLMELAIINSGKSEQEEAGTPNEKPAAAKSPSLAKLRPAEFDNESETNVEAEPRVEIVSSELADRGDSRDGLSRPSLQRNYVVLGARLKKKTFQEKKTKRDEVSSGNELGVSEYGYQVALTFPRAQLSSLWDGVTNDLSGSGGGSSTDEELFGAEGFSRQGQTERQNSIPESDASFGNRDVSIPAEEDKAGEGQSDSVKNAPNKSLAIKSDRQEPAKGLNQASSDELKSNRNRLPQPSEVSGRPLPSRGLAQYLFIFETSPAKRTPAPAERPDGGKSSWFLAPIREEHIPS</sequence>
<reference evidence="3 4" key="1">
    <citation type="submission" date="2019-02" db="EMBL/GenBank/DDBJ databases">
        <title>Deep-cultivation of Planctomycetes and their phenomic and genomic characterization uncovers novel biology.</title>
        <authorList>
            <person name="Wiegand S."/>
            <person name="Jogler M."/>
            <person name="Boedeker C."/>
            <person name="Pinto D."/>
            <person name="Vollmers J."/>
            <person name="Rivas-Marin E."/>
            <person name="Kohn T."/>
            <person name="Peeters S.H."/>
            <person name="Heuer A."/>
            <person name="Rast P."/>
            <person name="Oberbeckmann S."/>
            <person name="Bunk B."/>
            <person name="Jeske O."/>
            <person name="Meyerdierks A."/>
            <person name="Storesund J.E."/>
            <person name="Kallscheuer N."/>
            <person name="Luecker S."/>
            <person name="Lage O.M."/>
            <person name="Pohl T."/>
            <person name="Merkel B.J."/>
            <person name="Hornburger P."/>
            <person name="Mueller R.-W."/>
            <person name="Bruemmer F."/>
            <person name="Labrenz M."/>
            <person name="Spormann A.M."/>
            <person name="Op den Camp H."/>
            <person name="Overmann J."/>
            <person name="Amann R."/>
            <person name="Jetten M.S.M."/>
            <person name="Mascher T."/>
            <person name="Medema M.H."/>
            <person name="Devos D.P."/>
            <person name="Kaster A.-K."/>
            <person name="Ovreas L."/>
            <person name="Rohde M."/>
            <person name="Galperin M.Y."/>
            <person name="Jogler C."/>
        </authorList>
    </citation>
    <scope>NUCLEOTIDE SEQUENCE [LARGE SCALE GENOMIC DNA]</scope>
    <source>
        <strain evidence="3 4">Pla110</strain>
    </source>
</reference>
<feature type="region of interest" description="Disordered" evidence="1">
    <location>
        <begin position="691"/>
        <end position="722"/>
    </location>
</feature>
<evidence type="ECO:0000256" key="2">
    <source>
        <dbReference type="SAM" id="Phobius"/>
    </source>
</evidence>
<dbReference type="Gene3D" id="1.10.10.880">
    <property type="entry name" value="Anti sigma-E protein RseA, N-terminal domain"/>
    <property type="match status" value="1"/>
</dbReference>
<name>A0A518CJP6_9PLAN</name>
<keyword evidence="2" id="KW-1133">Transmembrane helix</keyword>
<feature type="compositionally biased region" description="Polar residues" evidence="1">
    <location>
        <begin position="590"/>
        <end position="601"/>
    </location>
</feature>
<dbReference type="EMBL" id="CP036281">
    <property type="protein sequence ID" value="QDU79394.1"/>
    <property type="molecule type" value="Genomic_DNA"/>
</dbReference>
<evidence type="ECO:0008006" key="5">
    <source>
        <dbReference type="Google" id="ProtNLM"/>
    </source>
</evidence>
<feature type="transmembrane region" description="Helical" evidence="2">
    <location>
        <begin position="93"/>
        <end position="115"/>
    </location>
</feature>
<dbReference type="Proteomes" id="UP000317178">
    <property type="component" value="Chromosome"/>
</dbReference>